<sequence>MSDMVVHETHLDTIIIDLIGGGGRNLLNQSDYVLPWIAFIVGIHFIGLVGIFDDSAL</sequence>
<comment type="caution">
    <text evidence="2">The sequence shown here is derived from an EMBL/GenBank/DDBJ whole genome shotgun (WGS) entry which is preliminary data.</text>
</comment>
<protein>
    <submittedName>
        <fullName evidence="2">Uncharacterized protein</fullName>
    </submittedName>
</protein>
<evidence type="ECO:0000313" key="2">
    <source>
        <dbReference type="EMBL" id="MFD0869296.1"/>
    </source>
</evidence>
<evidence type="ECO:0000313" key="3">
    <source>
        <dbReference type="Proteomes" id="UP001597120"/>
    </source>
</evidence>
<keyword evidence="1" id="KW-0812">Transmembrane</keyword>
<gene>
    <name evidence="2" type="ORF">ACFQ03_09040</name>
</gene>
<keyword evidence="3" id="KW-1185">Reference proteome</keyword>
<feature type="transmembrane region" description="Helical" evidence="1">
    <location>
        <begin position="33"/>
        <end position="52"/>
    </location>
</feature>
<reference evidence="3" key="1">
    <citation type="journal article" date="2019" name="Int. J. Syst. Evol. Microbiol.">
        <title>The Global Catalogue of Microorganisms (GCM) 10K type strain sequencing project: providing services to taxonomists for standard genome sequencing and annotation.</title>
        <authorList>
            <consortium name="The Broad Institute Genomics Platform"/>
            <consortium name="The Broad Institute Genome Sequencing Center for Infectious Disease"/>
            <person name="Wu L."/>
            <person name="Ma J."/>
        </authorList>
    </citation>
    <scope>NUCLEOTIDE SEQUENCE [LARGE SCALE GENOMIC DNA]</scope>
    <source>
        <strain evidence="3">CCUG 57263</strain>
    </source>
</reference>
<keyword evidence="1" id="KW-1133">Transmembrane helix</keyword>
<keyword evidence="1" id="KW-0472">Membrane</keyword>
<accession>A0ABW3D7L0</accession>
<organism evidence="2 3">
    <name type="scientific">Paenibacillus residui</name>
    <dbReference type="NCBI Taxonomy" id="629724"/>
    <lineage>
        <taxon>Bacteria</taxon>
        <taxon>Bacillati</taxon>
        <taxon>Bacillota</taxon>
        <taxon>Bacilli</taxon>
        <taxon>Bacillales</taxon>
        <taxon>Paenibacillaceae</taxon>
        <taxon>Paenibacillus</taxon>
    </lineage>
</organism>
<evidence type="ECO:0000256" key="1">
    <source>
        <dbReference type="SAM" id="Phobius"/>
    </source>
</evidence>
<dbReference type="Proteomes" id="UP001597120">
    <property type="component" value="Unassembled WGS sequence"/>
</dbReference>
<proteinExistence type="predicted"/>
<dbReference type="EMBL" id="JBHTIU010000028">
    <property type="protein sequence ID" value="MFD0869296.1"/>
    <property type="molecule type" value="Genomic_DNA"/>
</dbReference>
<name>A0ABW3D7L0_9BACL</name>
<dbReference type="RefSeq" id="WP_379287593.1">
    <property type="nucleotide sequence ID" value="NZ_JBHTIU010000028.1"/>
</dbReference>